<dbReference type="RefSeq" id="WP_130494593.1">
    <property type="nucleotide sequence ID" value="NZ_SGXD01000007.1"/>
</dbReference>
<evidence type="ECO:0000256" key="3">
    <source>
        <dbReference type="ARBA" id="ARBA00022630"/>
    </source>
</evidence>
<sequence length="468" mass="49615">MTITTTSTDTARAELAALLPGQVLLPGDAGWEAGRLGWTVSAAQEPWAVVTVEEEEDVATTVRFAAERGLTVSAQPVGHGATTAATGTILLRTRPLRGIIVDPERRTARVGAGVKWGELLAAVAPHGLTGLAGSSPDPTVVGFSVSGGLSWFGRAYGLAAHALRAVELVDPSGQHRRITAENDPELFWAVRGGGGEFGIITAVEIALFPAPHVYGGRIMWPLEMARPVLRAYRDVTRSAPDELTTWAHILRFPPIPEVPEPLRGRSFVSVEATFLGSSEDAEELLAPLRTLPAVVFDSMGTVPLERLGDILQEPLDPMPTQEVSWLLEDLDVATIDRLVDVAGAGVQTPVLLVQLRHLGGALSRGSVEDGPNGAVPEQYQVFCLGVPVSPEVVAGIAATSAQVTEAVAPVATGRTFFTFLGAETDPSRAFTPRSLERLRDVKRAVDPRGTVRGNRPLLPAALPAQREA</sequence>
<dbReference type="EMBL" id="SGXD01000007">
    <property type="protein sequence ID" value="RZS79005.1"/>
    <property type="molecule type" value="Genomic_DNA"/>
</dbReference>
<evidence type="ECO:0000256" key="6">
    <source>
        <dbReference type="SAM" id="MobiDB-lite"/>
    </source>
</evidence>
<dbReference type="InterPro" id="IPR016167">
    <property type="entry name" value="FAD-bd_PCMH_sub1"/>
</dbReference>
<evidence type="ECO:0000256" key="4">
    <source>
        <dbReference type="ARBA" id="ARBA00022827"/>
    </source>
</evidence>
<reference evidence="8 9" key="1">
    <citation type="submission" date="2019-02" db="EMBL/GenBank/DDBJ databases">
        <title>Genomic Encyclopedia of Type Strains, Phase IV (KMG-IV): sequencing the most valuable type-strain genomes for metagenomic binning, comparative biology and taxonomic classification.</title>
        <authorList>
            <person name="Goeker M."/>
        </authorList>
    </citation>
    <scope>NUCLEOTIDE SEQUENCE [LARGE SCALE GENOMIC DNA]</scope>
    <source>
        <strain evidence="8 9">DSM 45622</strain>
    </source>
</reference>
<dbReference type="Pfam" id="PF01565">
    <property type="entry name" value="FAD_binding_4"/>
    <property type="match status" value="1"/>
</dbReference>
<name>A0A4Q7NA07_9ACTN</name>
<comment type="caution">
    <text evidence="8">The sequence shown here is derived from an EMBL/GenBank/DDBJ whole genome shotgun (WGS) entry which is preliminary data.</text>
</comment>
<dbReference type="GO" id="GO:0016491">
    <property type="term" value="F:oxidoreductase activity"/>
    <property type="evidence" value="ECO:0007669"/>
    <property type="project" value="UniProtKB-KW"/>
</dbReference>
<dbReference type="GO" id="GO:0071949">
    <property type="term" value="F:FAD binding"/>
    <property type="evidence" value="ECO:0007669"/>
    <property type="project" value="InterPro"/>
</dbReference>
<dbReference type="PANTHER" id="PTHR42973">
    <property type="entry name" value="BINDING OXIDOREDUCTASE, PUTATIVE (AFU_ORTHOLOGUE AFUA_1G17690)-RELATED"/>
    <property type="match status" value="1"/>
</dbReference>
<dbReference type="OrthoDB" id="5169292at2"/>
<proteinExistence type="inferred from homology"/>
<evidence type="ECO:0000313" key="8">
    <source>
        <dbReference type="EMBL" id="RZS79005.1"/>
    </source>
</evidence>
<evidence type="ECO:0000256" key="5">
    <source>
        <dbReference type="ARBA" id="ARBA00023002"/>
    </source>
</evidence>
<protein>
    <submittedName>
        <fullName evidence="8">FAD/FMN-containing dehydrogenase</fullName>
    </submittedName>
</protein>
<accession>A0A4Q7NA07</accession>
<evidence type="ECO:0000313" key="9">
    <source>
        <dbReference type="Proteomes" id="UP000293638"/>
    </source>
</evidence>
<dbReference type="Gene3D" id="3.30.465.10">
    <property type="match status" value="1"/>
</dbReference>
<comment type="cofactor">
    <cofactor evidence="1">
        <name>FAD</name>
        <dbReference type="ChEBI" id="CHEBI:57692"/>
    </cofactor>
</comment>
<keyword evidence="5" id="KW-0560">Oxidoreductase</keyword>
<dbReference type="Gene3D" id="3.30.43.10">
    <property type="entry name" value="Uridine Diphospho-n-acetylenolpyruvylglucosamine Reductase, domain 2"/>
    <property type="match status" value="1"/>
</dbReference>
<keyword evidence="4" id="KW-0274">FAD</keyword>
<dbReference type="Proteomes" id="UP000293638">
    <property type="component" value="Unassembled WGS sequence"/>
</dbReference>
<dbReference type="InterPro" id="IPR036318">
    <property type="entry name" value="FAD-bd_PCMH-like_sf"/>
</dbReference>
<dbReference type="InterPro" id="IPR006094">
    <property type="entry name" value="Oxid_FAD_bind_N"/>
</dbReference>
<dbReference type="InterPro" id="IPR050416">
    <property type="entry name" value="FAD-linked_Oxidoreductase"/>
</dbReference>
<evidence type="ECO:0000256" key="1">
    <source>
        <dbReference type="ARBA" id="ARBA00001974"/>
    </source>
</evidence>
<dbReference type="Gene3D" id="3.40.462.20">
    <property type="match status" value="1"/>
</dbReference>
<dbReference type="AlphaFoldDB" id="A0A4Q7NA07"/>
<evidence type="ECO:0000256" key="2">
    <source>
        <dbReference type="ARBA" id="ARBA00005466"/>
    </source>
</evidence>
<keyword evidence="9" id="KW-1185">Reference proteome</keyword>
<keyword evidence="3" id="KW-0285">Flavoprotein</keyword>
<evidence type="ECO:0000259" key="7">
    <source>
        <dbReference type="PROSITE" id="PS51387"/>
    </source>
</evidence>
<feature type="domain" description="FAD-binding PCMH-type" evidence="7">
    <location>
        <begin position="42"/>
        <end position="210"/>
    </location>
</feature>
<feature type="region of interest" description="Disordered" evidence="6">
    <location>
        <begin position="448"/>
        <end position="468"/>
    </location>
</feature>
<comment type="similarity">
    <text evidence="2">Belongs to the oxygen-dependent FAD-linked oxidoreductase family.</text>
</comment>
<dbReference type="PANTHER" id="PTHR42973:SF39">
    <property type="entry name" value="FAD-BINDING PCMH-TYPE DOMAIN-CONTAINING PROTEIN"/>
    <property type="match status" value="1"/>
</dbReference>
<gene>
    <name evidence="8" type="ORF">EV189_3875</name>
</gene>
<dbReference type="SUPFAM" id="SSF56176">
    <property type="entry name" value="FAD-binding/transporter-associated domain-like"/>
    <property type="match status" value="1"/>
</dbReference>
<dbReference type="PROSITE" id="PS51387">
    <property type="entry name" value="FAD_PCMH"/>
    <property type="match status" value="1"/>
</dbReference>
<dbReference type="InterPro" id="IPR016169">
    <property type="entry name" value="FAD-bd_PCMH_sub2"/>
</dbReference>
<dbReference type="InterPro" id="IPR016166">
    <property type="entry name" value="FAD-bd_PCMH"/>
</dbReference>
<organism evidence="8 9">
    <name type="scientific">Motilibacter rhizosphaerae</name>
    <dbReference type="NCBI Taxonomy" id="598652"/>
    <lineage>
        <taxon>Bacteria</taxon>
        <taxon>Bacillati</taxon>
        <taxon>Actinomycetota</taxon>
        <taxon>Actinomycetes</taxon>
        <taxon>Motilibacterales</taxon>
        <taxon>Motilibacteraceae</taxon>
        <taxon>Motilibacter</taxon>
    </lineage>
</organism>